<dbReference type="Pfam" id="PF01061">
    <property type="entry name" value="ABC2_membrane"/>
    <property type="match status" value="1"/>
</dbReference>
<evidence type="ECO:0000256" key="7">
    <source>
        <dbReference type="ARBA" id="ARBA00022989"/>
    </source>
</evidence>
<evidence type="ECO:0000256" key="1">
    <source>
        <dbReference type="ARBA" id="ARBA00004141"/>
    </source>
</evidence>
<keyword evidence="3" id="KW-0813">Transport</keyword>
<comment type="similarity">
    <text evidence="2">Belongs to the ABC transporter superfamily. ABCG family. Eye pigment precursor importer (TC 3.A.1.204) subfamily.</text>
</comment>
<proteinExistence type="inferred from homology"/>
<evidence type="ECO:0000259" key="10">
    <source>
        <dbReference type="PROSITE" id="PS50893"/>
    </source>
</evidence>
<reference evidence="11" key="2">
    <citation type="submission" date="2024-08" db="UniProtKB">
        <authorList>
            <consortium name="EnsemblMetazoa"/>
        </authorList>
    </citation>
    <scope>IDENTIFICATION</scope>
</reference>
<keyword evidence="7 9" id="KW-1133">Transmembrane helix</keyword>
<dbReference type="PANTHER" id="PTHR48041">
    <property type="entry name" value="ABC TRANSPORTER G FAMILY MEMBER 28"/>
    <property type="match status" value="1"/>
</dbReference>
<evidence type="ECO:0000256" key="4">
    <source>
        <dbReference type="ARBA" id="ARBA00022692"/>
    </source>
</evidence>
<dbReference type="PROSITE" id="PS00211">
    <property type="entry name" value="ABC_TRANSPORTER_1"/>
    <property type="match status" value="1"/>
</dbReference>
<dbReference type="InterPro" id="IPR013525">
    <property type="entry name" value="ABC2_TM"/>
</dbReference>
<dbReference type="SMART" id="SM00382">
    <property type="entry name" value="AAA"/>
    <property type="match status" value="1"/>
</dbReference>
<dbReference type="PANTHER" id="PTHR48041:SF15">
    <property type="entry name" value="FI05267P"/>
    <property type="match status" value="1"/>
</dbReference>
<evidence type="ECO:0000313" key="11">
    <source>
        <dbReference type="EnsemblMetazoa" id="XP_019773672.1"/>
    </source>
</evidence>
<evidence type="ECO:0000256" key="5">
    <source>
        <dbReference type="ARBA" id="ARBA00022741"/>
    </source>
</evidence>
<evidence type="ECO:0000256" key="2">
    <source>
        <dbReference type="ARBA" id="ARBA00005814"/>
    </source>
</evidence>
<feature type="domain" description="ABC transporter" evidence="10">
    <location>
        <begin position="19"/>
        <end position="257"/>
    </location>
</feature>
<dbReference type="AlphaFoldDB" id="A0AAR5QKJ8"/>
<dbReference type="Gene3D" id="3.40.50.300">
    <property type="entry name" value="P-loop containing nucleotide triphosphate hydrolases"/>
    <property type="match status" value="1"/>
</dbReference>
<evidence type="ECO:0000313" key="12">
    <source>
        <dbReference type="Proteomes" id="UP000019118"/>
    </source>
</evidence>
<comment type="subcellular location">
    <subcellularLocation>
        <location evidence="1">Membrane</location>
        <topology evidence="1">Multi-pass membrane protein</topology>
    </subcellularLocation>
</comment>
<dbReference type="GO" id="GO:0005886">
    <property type="term" value="C:plasma membrane"/>
    <property type="evidence" value="ECO:0007669"/>
    <property type="project" value="TreeGrafter"/>
</dbReference>
<dbReference type="InterPro" id="IPR003439">
    <property type="entry name" value="ABC_transporter-like_ATP-bd"/>
</dbReference>
<dbReference type="InterPro" id="IPR003593">
    <property type="entry name" value="AAA+_ATPase"/>
</dbReference>
<sequence length="628" mass="71670">MNVTCSTKYELPKSSWVDIEFHDLTYTVPQGKNNNKLILRSVNGQFKSNELTAILGPSGAGKSTLLNILAGYKFRNATGEILINGKPRDLKLFRELSRYIMQEDLMQPMLTVYEAMMVAANLKLGTALSKKQKQTSIMEILELLRFQNAKNTLTTQLSGGEKKRLSIALELLNNPPVLFLDEPTTGLDDLSCMQCVNLLKQIAQGGRTIICSIHTPSAKMFSVFDKVYIMSMGQCIYQGYGPEVISYLRANNLECPQNFNPADFIIEIACQEYGNFQDRLVAAIDNGKSLYSSKPKSEQKTLDASESTPHNNELQILEQDKAAQPQNTRTTWRNQFSILLIRMWKQMLRDKSYLLLRTILHILIGFIVGTLYIGMGKDGSKTIFNFGFYFTSIIFFMYIPMMPVLLQFPKEYQLIKREHFNKWYRLSAYFAALTVSTIPIQLILGSLYIILVYVLTDQPMEIGRLATFYAICMLTGIISESFGLLIASQLSLVNAMFMGPVLSVPFMLLAVYGFGSGYESIPKLIKFAMYFSYLRYSLEGLIYTMLTNREKLECPEEVEFCIWTDLDYFMKDMGMENTILWLDITALIVIYILFRGGFYYLLKQRLAPNKTFLAIKYIGRLIKSQIAR</sequence>
<protein>
    <recommendedName>
        <fullName evidence="10">ABC transporter domain-containing protein</fullName>
    </recommendedName>
</protein>
<dbReference type="InterPro" id="IPR050352">
    <property type="entry name" value="ABCG_transporters"/>
</dbReference>
<keyword evidence="5" id="KW-0547">Nucleotide-binding</keyword>
<dbReference type="PROSITE" id="PS50893">
    <property type="entry name" value="ABC_TRANSPORTER_2"/>
    <property type="match status" value="1"/>
</dbReference>
<keyword evidence="8 9" id="KW-0472">Membrane</keyword>
<dbReference type="EnsemblMetazoa" id="XM_019918113.1">
    <property type="protein sequence ID" value="XP_019773672.1"/>
    <property type="gene ID" value="LOC109546937"/>
</dbReference>
<dbReference type="Pfam" id="PF00005">
    <property type="entry name" value="ABC_tran"/>
    <property type="match status" value="1"/>
</dbReference>
<dbReference type="GO" id="GO:0005524">
    <property type="term" value="F:ATP binding"/>
    <property type="evidence" value="ECO:0007669"/>
    <property type="project" value="UniProtKB-KW"/>
</dbReference>
<dbReference type="GO" id="GO:0016887">
    <property type="term" value="F:ATP hydrolysis activity"/>
    <property type="evidence" value="ECO:0007669"/>
    <property type="project" value="InterPro"/>
</dbReference>
<evidence type="ECO:0000256" key="8">
    <source>
        <dbReference type="ARBA" id="ARBA00023136"/>
    </source>
</evidence>
<dbReference type="InterPro" id="IPR027417">
    <property type="entry name" value="P-loop_NTPase"/>
</dbReference>
<feature type="transmembrane region" description="Helical" evidence="9">
    <location>
        <begin position="428"/>
        <end position="454"/>
    </location>
</feature>
<feature type="transmembrane region" description="Helical" evidence="9">
    <location>
        <begin position="492"/>
        <end position="515"/>
    </location>
</feature>
<dbReference type="SUPFAM" id="SSF52540">
    <property type="entry name" value="P-loop containing nucleoside triphosphate hydrolases"/>
    <property type="match status" value="1"/>
</dbReference>
<dbReference type="GO" id="GO:0140359">
    <property type="term" value="F:ABC-type transporter activity"/>
    <property type="evidence" value="ECO:0007669"/>
    <property type="project" value="InterPro"/>
</dbReference>
<dbReference type="FunFam" id="3.40.50.300:FF:001077">
    <property type="entry name" value="Uncharacterized protein, isoform A"/>
    <property type="match status" value="1"/>
</dbReference>
<dbReference type="CDD" id="cd03213">
    <property type="entry name" value="ABCG_EPDR"/>
    <property type="match status" value="1"/>
</dbReference>
<evidence type="ECO:0000256" key="3">
    <source>
        <dbReference type="ARBA" id="ARBA00022448"/>
    </source>
</evidence>
<keyword evidence="6" id="KW-0067">ATP-binding</keyword>
<evidence type="ECO:0000256" key="6">
    <source>
        <dbReference type="ARBA" id="ARBA00022840"/>
    </source>
</evidence>
<accession>A0AAR5QKJ8</accession>
<dbReference type="Proteomes" id="UP000019118">
    <property type="component" value="Unassembled WGS sequence"/>
</dbReference>
<keyword evidence="4 9" id="KW-0812">Transmembrane</keyword>
<feature type="transmembrane region" description="Helical" evidence="9">
    <location>
        <begin position="386"/>
        <end position="408"/>
    </location>
</feature>
<evidence type="ECO:0000256" key="9">
    <source>
        <dbReference type="SAM" id="Phobius"/>
    </source>
</evidence>
<feature type="transmembrane region" description="Helical" evidence="9">
    <location>
        <begin position="354"/>
        <end position="374"/>
    </location>
</feature>
<dbReference type="InterPro" id="IPR017871">
    <property type="entry name" value="ABC_transporter-like_CS"/>
</dbReference>
<keyword evidence="12" id="KW-1185">Reference proteome</keyword>
<organism evidence="11 12">
    <name type="scientific">Dendroctonus ponderosae</name>
    <name type="common">Mountain pine beetle</name>
    <dbReference type="NCBI Taxonomy" id="77166"/>
    <lineage>
        <taxon>Eukaryota</taxon>
        <taxon>Metazoa</taxon>
        <taxon>Ecdysozoa</taxon>
        <taxon>Arthropoda</taxon>
        <taxon>Hexapoda</taxon>
        <taxon>Insecta</taxon>
        <taxon>Pterygota</taxon>
        <taxon>Neoptera</taxon>
        <taxon>Endopterygota</taxon>
        <taxon>Coleoptera</taxon>
        <taxon>Polyphaga</taxon>
        <taxon>Cucujiformia</taxon>
        <taxon>Curculionidae</taxon>
        <taxon>Scolytinae</taxon>
        <taxon>Dendroctonus</taxon>
    </lineage>
</organism>
<name>A0AAR5QKJ8_DENPD</name>
<reference evidence="12" key="1">
    <citation type="journal article" date="2013" name="Genome Biol.">
        <title>Draft genome of the mountain pine beetle, Dendroctonus ponderosae Hopkins, a major forest pest.</title>
        <authorList>
            <person name="Keeling C.I."/>
            <person name="Yuen M.M."/>
            <person name="Liao N.Y."/>
            <person name="Docking T.R."/>
            <person name="Chan S.K."/>
            <person name="Taylor G.A."/>
            <person name="Palmquist D.L."/>
            <person name="Jackman S.D."/>
            <person name="Nguyen A."/>
            <person name="Li M."/>
            <person name="Henderson H."/>
            <person name="Janes J.K."/>
            <person name="Zhao Y."/>
            <person name="Pandoh P."/>
            <person name="Moore R."/>
            <person name="Sperling F.A."/>
            <person name="Huber D.P."/>
            <person name="Birol I."/>
            <person name="Jones S.J."/>
            <person name="Bohlmann J."/>
        </authorList>
    </citation>
    <scope>NUCLEOTIDE SEQUENCE</scope>
</reference>
<feature type="transmembrane region" description="Helical" evidence="9">
    <location>
        <begin position="466"/>
        <end position="486"/>
    </location>
</feature>
<feature type="transmembrane region" description="Helical" evidence="9">
    <location>
        <begin position="579"/>
        <end position="602"/>
    </location>
</feature>